<evidence type="ECO:0000313" key="4">
    <source>
        <dbReference type="Proteomes" id="UP000474777"/>
    </source>
</evidence>
<dbReference type="CDD" id="cd01822">
    <property type="entry name" value="Lysophospholipase_L1_like"/>
    <property type="match status" value="1"/>
</dbReference>
<proteinExistence type="predicted"/>
<gene>
    <name evidence="3" type="ORF">GXP69_13980</name>
</gene>
<dbReference type="PANTHER" id="PTHR30383:SF24">
    <property type="entry name" value="THIOESTERASE 1_PROTEASE 1_LYSOPHOSPHOLIPASE L1"/>
    <property type="match status" value="1"/>
</dbReference>
<organism evidence="3 4">
    <name type="scientific">Pontibacter burrus</name>
    <dbReference type="NCBI Taxonomy" id="2704466"/>
    <lineage>
        <taxon>Bacteria</taxon>
        <taxon>Pseudomonadati</taxon>
        <taxon>Bacteroidota</taxon>
        <taxon>Cytophagia</taxon>
        <taxon>Cytophagales</taxon>
        <taxon>Hymenobacteraceae</taxon>
        <taxon>Pontibacter</taxon>
    </lineage>
</organism>
<feature type="region of interest" description="Disordered" evidence="1">
    <location>
        <begin position="1"/>
        <end position="32"/>
    </location>
</feature>
<dbReference type="SUPFAM" id="SSF52266">
    <property type="entry name" value="SGNH hydrolase"/>
    <property type="match status" value="1"/>
</dbReference>
<evidence type="ECO:0000259" key="2">
    <source>
        <dbReference type="Pfam" id="PF13472"/>
    </source>
</evidence>
<dbReference type="Pfam" id="PF13472">
    <property type="entry name" value="Lipase_GDSL_2"/>
    <property type="match status" value="1"/>
</dbReference>
<dbReference type="EMBL" id="JAAGWD010000006">
    <property type="protein sequence ID" value="NEM98808.1"/>
    <property type="molecule type" value="Genomic_DNA"/>
</dbReference>
<dbReference type="InterPro" id="IPR013830">
    <property type="entry name" value="SGNH_hydro"/>
</dbReference>
<reference evidence="3 4" key="1">
    <citation type="submission" date="2020-02" db="EMBL/GenBank/DDBJ databases">
        <authorList>
            <person name="Kim M.K."/>
        </authorList>
    </citation>
    <scope>NUCLEOTIDE SEQUENCE [LARGE SCALE GENOMIC DNA]</scope>
    <source>
        <strain evidence="3 4">BT327</strain>
    </source>
</reference>
<name>A0A6B3LYD5_9BACT</name>
<dbReference type="AlphaFoldDB" id="A0A6B3LYD5"/>
<sequence>MLGCSQPDTTDRTDARQGENADGGTTVAENPKKEETKTILFFGNSLTAGYGLEPSQAFPALIQERIDSLGLPYKVVNAGVSGETSAGGKSRIDWLLKKPVDVFVLELGANDGLRGIDTESTYNNLKTIMEKVREKNPNVEIILAGMQLPPSMGQKYTRDFSEVFTRLSKEENVHLIPFLLEGVGGIPELNQADGIHPTIEGQKILAANVWAVLENVVSAPVNP</sequence>
<accession>A0A6B3LYD5</accession>
<comment type="caution">
    <text evidence="3">The sequence shown here is derived from an EMBL/GenBank/DDBJ whole genome shotgun (WGS) entry which is preliminary data.</text>
</comment>
<feature type="compositionally biased region" description="Basic and acidic residues" evidence="1">
    <location>
        <begin position="9"/>
        <end position="19"/>
    </location>
</feature>
<dbReference type="PANTHER" id="PTHR30383">
    <property type="entry name" value="THIOESTERASE 1/PROTEASE 1/LYSOPHOSPHOLIPASE L1"/>
    <property type="match status" value="1"/>
</dbReference>
<dbReference type="Proteomes" id="UP000474777">
    <property type="component" value="Unassembled WGS sequence"/>
</dbReference>
<keyword evidence="4" id="KW-1185">Reference proteome</keyword>
<dbReference type="GO" id="GO:0004622">
    <property type="term" value="F:phosphatidylcholine lysophospholipase activity"/>
    <property type="evidence" value="ECO:0007669"/>
    <property type="project" value="TreeGrafter"/>
</dbReference>
<feature type="domain" description="SGNH hydrolase-type esterase" evidence="2">
    <location>
        <begin position="41"/>
        <end position="204"/>
    </location>
</feature>
<dbReference type="InterPro" id="IPR051532">
    <property type="entry name" value="Ester_Hydrolysis_Enzymes"/>
</dbReference>
<dbReference type="InterPro" id="IPR036514">
    <property type="entry name" value="SGNH_hydro_sf"/>
</dbReference>
<evidence type="ECO:0000256" key="1">
    <source>
        <dbReference type="SAM" id="MobiDB-lite"/>
    </source>
</evidence>
<dbReference type="Gene3D" id="3.40.50.1110">
    <property type="entry name" value="SGNH hydrolase"/>
    <property type="match status" value="1"/>
</dbReference>
<protein>
    <submittedName>
        <fullName evidence="3">Arylesterase</fullName>
    </submittedName>
</protein>
<evidence type="ECO:0000313" key="3">
    <source>
        <dbReference type="EMBL" id="NEM98808.1"/>
    </source>
</evidence>